<organism evidence="5 6">
    <name type="scientific">Methanopyrus kandleri</name>
    <dbReference type="NCBI Taxonomy" id="2320"/>
    <lineage>
        <taxon>Archaea</taxon>
        <taxon>Methanobacteriati</taxon>
        <taxon>Methanobacteriota</taxon>
        <taxon>Methanomada group</taxon>
        <taxon>Methanopyri</taxon>
        <taxon>Methanopyrales</taxon>
        <taxon>Methanopyraceae</taxon>
        <taxon>Methanopyrus</taxon>
    </lineage>
</organism>
<keyword evidence="1 3" id="KW-0479">Metal-binding</keyword>
<sequence>MARGRRKTKRLQEILKSDDFFLEKVEKLEELAEGEPCALVRRQNVEWITHFPGLAFHADFESEEYTLVVHRMDSRAVREWPIPETVEVITHDEANRLTPARAVDDESAARKVPCYRVKNVNEDVTRARLSKSKSELRFIEELVEATERILVKVLPPEDSEAEVASDLIREATIRGFQTAFDPIVAYDEGAGVPHHRPSPEEKTWTKCALVDYGIKMVYCTDITRTVVSENEAGDVLEVVVNALEEALRELQAGVNPKELEEELRGWMEDEAPGFEFPHSLGHHVGVTVHEGRLMGRLPEGAVITVEPGLYSDEFGIRVEEMVVVGKRKCRTLTKLPRVWER</sequence>
<dbReference type="RefSeq" id="WP_148679422.1">
    <property type="nucleotide sequence ID" value="NZ_DUJS01000004.1"/>
</dbReference>
<evidence type="ECO:0000256" key="3">
    <source>
        <dbReference type="RuleBase" id="RU000590"/>
    </source>
</evidence>
<dbReference type="Proteomes" id="UP000619545">
    <property type="component" value="Unassembled WGS sequence"/>
</dbReference>
<dbReference type="EMBL" id="DUJS01000004">
    <property type="protein sequence ID" value="HII70634.1"/>
    <property type="molecule type" value="Genomic_DNA"/>
</dbReference>
<evidence type="ECO:0000259" key="4">
    <source>
        <dbReference type="Pfam" id="PF00557"/>
    </source>
</evidence>
<dbReference type="Gene3D" id="3.90.230.10">
    <property type="entry name" value="Creatinase/methionine aminopeptidase superfamily"/>
    <property type="match status" value="1"/>
</dbReference>
<dbReference type="InterPro" id="IPR001131">
    <property type="entry name" value="Peptidase_M24B_aminopep-P_CS"/>
</dbReference>
<dbReference type="InterPro" id="IPR050659">
    <property type="entry name" value="Peptidase_M24B"/>
</dbReference>
<dbReference type="PANTHER" id="PTHR46112:SF2">
    <property type="entry name" value="XAA-PRO AMINOPEPTIDASE P-RELATED"/>
    <property type="match status" value="1"/>
</dbReference>
<reference evidence="5" key="1">
    <citation type="journal article" date="2020" name="bioRxiv">
        <title>A rank-normalized archaeal taxonomy based on genome phylogeny resolves widespread incomplete and uneven classifications.</title>
        <authorList>
            <person name="Rinke C."/>
            <person name="Chuvochina M."/>
            <person name="Mussig A.J."/>
            <person name="Chaumeil P.-A."/>
            <person name="Waite D.W."/>
            <person name="Whitman W.B."/>
            <person name="Parks D.H."/>
            <person name="Hugenholtz P."/>
        </authorList>
    </citation>
    <scope>NUCLEOTIDE SEQUENCE</scope>
    <source>
        <strain evidence="5">UBA8853</strain>
    </source>
</reference>
<dbReference type="Pfam" id="PF00557">
    <property type="entry name" value="Peptidase_M24"/>
    <property type="match status" value="1"/>
</dbReference>
<dbReference type="PROSITE" id="PS00491">
    <property type="entry name" value="PROLINE_PEPTIDASE"/>
    <property type="match status" value="1"/>
</dbReference>
<feature type="domain" description="Peptidase M24" evidence="4">
    <location>
        <begin position="143"/>
        <end position="325"/>
    </location>
</feature>
<keyword evidence="5" id="KW-0645">Protease</keyword>
<dbReference type="InterPro" id="IPR036005">
    <property type="entry name" value="Creatinase/aminopeptidase-like"/>
</dbReference>
<dbReference type="SUPFAM" id="SSF55920">
    <property type="entry name" value="Creatinase/aminopeptidase"/>
    <property type="match status" value="1"/>
</dbReference>
<accession>A0A832TH47</accession>
<proteinExistence type="inferred from homology"/>
<gene>
    <name evidence="5" type="ORF">HA336_05315</name>
</gene>
<evidence type="ECO:0000256" key="1">
    <source>
        <dbReference type="ARBA" id="ARBA00022723"/>
    </source>
</evidence>
<dbReference type="GeneID" id="1477526"/>
<keyword evidence="2" id="KW-0378">Hydrolase</keyword>
<protein>
    <submittedName>
        <fullName evidence="5">Aminopeptidase P family protein</fullName>
    </submittedName>
</protein>
<evidence type="ECO:0000313" key="5">
    <source>
        <dbReference type="EMBL" id="HII70634.1"/>
    </source>
</evidence>
<comment type="similarity">
    <text evidence="3">Belongs to the peptidase M24B family.</text>
</comment>
<keyword evidence="5" id="KW-0031">Aminopeptidase</keyword>
<dbReference type="PANTHER" id="PTHR46112">
    <property type="entry name" value="AMINOPEPTIDASE"/>
    <property type="match status" value="1"/>
</dbReference>
<dbReference type="GO" id="GO:0046872">
    <property type="term" value="F:metal ion binding"/>
    <property type="evidence" value="ECO:0007669"/>
    <property type="project" value="UniProtKB-KW"/>
</dbReference>
<dbReference type="GO" id="GO:0004177">
    <property type="term" value="F:aminopeptidase activity"/>
    <property type="evidence" value="ECO:0007669"/>
    <property type="project" value="UniProtKB-KW"/>
</dbReference>
<dbReference type="InterPro" id="IPR000994">
    <property type="entry name" value="Pept_M24"/>
</dbReference>
<evidence type="ECO:0000313" key="6">
    <source>
        <dbReference type="Proteomes" id="UP000619545"/>
    </source>
</evidence>
<comment type="caution">
    <text evidence="5">The sequence shown here is derived from an EMBL/GenBank/DDBJ whole genome shotgun (WGS) entry which is preliminary data.</text>
</comment>
<evidence type="ECO:0000256" key="2">
    <source>
        <dbReference type="ARBA" id="ARBA00022801"/>
    </source>
</evidence>
<name>A0A832TH47_9EURY</name>
<dbReference type="AlphaFoldDB" id="A0A832TH47"/>